<dbReference type="AlphaFoldDB" id="A0A6N2M1S2"/>
<dbReference type="Gene3D" id="3.40.1190.10">
    <property type="entry name" value="Mur-like, catalytic domain"/>
    <property type="match status" value="1"/>
</dbReference>
<dbReference type="GO" id="GO:0005829">
    <property type="term" value="C:cytosol"/>
    <property type="evidence" value="ECO:0007669"/>
    <property type="project" value="TreeGrafter"/>
</dbReference>
<evidence type="ECO:0000256" key="4">
    <source>
        <dbReference type="ARBA" id="ARBA00022840"/>
    </source>
</evidence>
<evidence type="ECO:0000256" key="1">
    <source>
        <dbReference type="ARBA" id="ARBA00008276"/>
    </source>
</evidence>
<reference evidence="5" key="1">
    <citation type="submission" date="2019-03" db="EMBL/GenBank/DDBJ databases">
        <authorList>
            <person name="Mank J."/>
            <person name="Almeida P."/>
        </authorList>
    </citation>
    <scope>NUCLEOTIDE SEQUENCE</scope>
    <source>
        <strain evidence="5">78183</strain>
    </source>
</reference>
<dbReference type="GO" id="GO:0005739">
    <property type="term" value="C:mitochondrion"/>
    <property type="evidence" value="ECO:0007669"/>
    <property type="project" value="TreeGrafter"/>
</dbReference>
<evidence type="ECO:0000313" key="5">
    <source>
        <dbReference type="EMBL" id="VFU43566.1"/>
    </source>
</evidence>
<accession>A0A6N2M1S2</accession>
<protein>
    <submittedName>
        <fullName evidence="5">Uncharacterized protein</fullName>
    </submittedName>
</protein>
<dbReference type="InterPro" id="IPR001645">
    <property type="entry name" value="Folylpolyglutamate_synth"/>
</dbReference>
<keyword evidence="2" id="KW-0436">Ligase</keyword>
<dbReference type="SUPFAM" id="SSF53623">
    <property type="entry name" value="MurD-like peptide ligases, catalytic domain"/>
    <property type="match status" value="1"/>
</dbReference>
<gene>
    <name evidence="5" type="ORF">SVIM_LOCUS265612</name>
</gene>
<organism evidence="5">
    <name type="scientific">Salix viminalis</name>
    <name type="common">Common osier</name>
    <name type="synonym">Basket willow</name>
    <dbReference type="NCBI Taxonomy" id="40686"/>
    <lineage>
        <taxon>Eukaryota</taxon>
        <taxon>Viridiplantae</taxon>
        <taxon>Streptophyta</taxon>
        <taxon>Embryophyta</taxon>
        <taxon>Tracheophyta</taxon>
        <taxon>Spermatophyta</taxon>
        <taxon>Magnoliopsida</taxon>
        <taxon>eudicotyledons</taxon>
        <taxon>Gunneridae</taxon>
        <taxon>Pentapetalae</taxon>
        <taxon>rosids</taxon>
        <taxon>fabids</taxon>
        <taxon>Malpighiales</taxon>
        <taxon>Salicaceae</taxon>
        <taxon>Saliceae</taxon>
        <taxon>Salix</taxon>
    </lineage>
</organism>
<sequence length="142" mass="15966">MASCKIFHHCIITSYWHLILPSQRKTCDVLSPGSVPPYFQSLTQIAGEKAGIFKDGIPAFTVPQPDEAMNVLEQKASELNVHLQVVEPLDAKLLNGLKLRLEGEHQYLNAGLAIALSFTWLQRTEHHEFTHMEKALTSRAVY</sequence>
<dbReference type="EMBL" id="CAADRP010001596">
    <property type="protein sequence ID" value="VFU43566.1"/>
    <property type="molecule type" value="Genomic_DNA"/>
</dbReference>
<comment type="similarity">
    <text evidence="1">Belongs to the folylpolyglutamate synthase family.</text>
</comment>
<dbReference type="GO" id="GO:0004326">
    <property type="term" value="F:tetrahydrofolylpolyglutamate synthase activity"/>
    <property type="evidence" value="ECO:0007669"/>
    <property type="project" value="InterPro"/>
</dbReference>
<dbReference type="PANTHER" id="PTHR11136:SF16">
    <property type="entry name" value="FOLYLPOLYGLUTAMATE SYNTHASE"/>
    <property type="match status" value="1"/>
</dbReference>
<keyword evidence="4" id="KW-0067">ATP-binding</keyword>
<dbReference type="InterPro" id="IPR036565">
    <property type="entry name" value="Mur-like_cat_sf"/>
</dbReference>
<dbReference type="PANTHER" id="PTHR11136">
    <property type="entry name" value="FOLYLPOLYGLUTAMATE SYNTHASE-RELATED"/>
    <property type="match status" value="1"/>
</dbReference>
<evidence type="ECO:0000256" key="3">
    <source>
        <dbReference type="ARBA" id="ARBA00022741"/>
    </source>
</evidence>
<proteinExistence type="inferred from homology"/>
<keyword evidence="3" id="KW-0547">Nucleotide-binding</keyword>
<dbReference type="GO" id="GO:0005524">
    <property type="term" value="F:ATP binding"/>
    <property type="evidence" value="ECO:0007669"/>
    <property type="project" value="UniProtKB-KW"/>
</dbReference>
<evidence type="ECO:0000256" key="2">
    <source>
        <dbReference type="ARBA" id="ARBA00022598"/>
    </source>
</evidence>
<name>A0A6N2M1S2_SALVM</name>